<proteinExistence type="predicted"/>
<reference evidence="1" key="1">
    <citation type="submission" date="2014-09" db="EMBL/GenBank/DDBJ databases">
        <authorList>
            <person name="Magalhaes I.L.F."/>
            <person name="Oliveira U."/>
            <person name="Santos F.R."/>
            <person name="Vidigal T.H.D.A."/>
            <person name="Brescovit A.D."/>
            <person name="Santos A.J."/>
        </authorList>
    </citation>
    <scope>NUCLEOTIDE SEQUENCE</scope>
    <source>
        <tissue evidence="1">Shoot tissue taken approximately 20 cm above the soil surface</tissue>
    </source>
</reference>
<evidence type="ECO:0000313" key="1">
    <source>
        <dbReference type="EMBL" id="JAE17914.1"/>
    </source>
</evidence>
<reference evidence="1" key="2">
    <citation type="journal article" date="2015" name="Data Brief">
        <title>Shoot transcriptome of the giant reed, Arundo donax.</title>
        <authorList>
            <person name="Barrero R.A."/>
            <person name="Guerrero F.D."/>
            <person name="Moolhuijzen P."/>
            <person name="Goolsby J.A."/>
            <person name="Tidwell J."/>
            <person name="Bellgard S.E."/>
            <person name="Bellgard M.I."/>
        </authorList>
    </citation>
    <scope>NUCLEOTIDE SEQUENCE</scope>
    <source>
        <tissue evidence="1">Shoot tissue taken approximately 20 cm above the soil surface</tissue>
    </source>
</reference>
<dbReference type="AlphaFoldDB" id="A0A0A9G358"/>
<name>A0A0A9G358_ARUDO</name>
<accession>A0A0A9G358</accession>
<protein>
    <submittedName>
        <fullName evidence="1">Uncharacterized protein</fullName>
    </submittedName>
</protein>
<organism evidence="1">
    <name type="scientific">Arundo donax</name>
    <name type="common">Giant reed</name>
    <name type="synonym">Donax arundinaceus</name>
    <dbReference type="NCBI Taxonomy" id="35708"/>
    <lineage>
        <taxon>Eukaryota</taxon>
        <taxon>Viridiplantae</taxon>
        <taxon>Streptophyta</taxon>
        <taxon>Embryophyta</taxon>
        <taxon>Tracheophyta</taxon>
        <taxon>Spermatophyta</taxon>
        <taxon>Magnoliopsida</taxon>
        <taxon>Liliopsida</taxon>
        <taxon>Poales</taxon>
        <taxon>Poaceae</taxon>
        <taxon>PACMAD clade</taxon>
        <taxon>Arundinoideae</taxon>
        <taxon>Arundineae</taxon>
        <taxon>Arundo</taxon>
    </lineage>
</organism>
<dbReference type="EMBL" id="GBRH01179982">
    <property type="protein sequence ID" value="JAE17914.1"/>
    <property type="molecule type" value="Transcribed_RNA"/>
</dbReference>
<sequence>MNWLFWLLSGCYQLGVRRVLLLSIRLVWLGGYCRQVGAVQSSPVGRDCDGSCCQRFEPQPCLPGIQREFNYFFVENVQDLLIK</sequence>